<keyword evidence="1" id="KW-0175">Coiled coil</keyword>
<dbReference type="AlphaFoldDB" id="A0A2N5TM95"/>
<evidence type="ECO:0000313" key="4">
    <source>
        <dbReference type="Proteomes" id="UP000235392"/>
    </source>
</evidence>
<dbReference type="Proteomes" id="UP000235392">
    <property type="component" value="Unassembled WGS sequence"/>
</dbReference>
<sequence length="230" mass="26821">MEEEHFYQSILEEQLLDKENSEPKYHSQPLDQEDFPQEPSMDNNTTSENNVATEVNLTEIEVNSTKPEEKIPELVEKPEKLVLTPEWRAQALERMDISMEMKHIVIEIMALDNVETELVDNVETELYKLETGLDDVETELNNVEAELDNAATELDDVEMEKVSQRPQSVPHSQKYCNPGSLECNHRTLAWFEIEKHGLVQSVSVEKGLFADWFWHLIDFLKPFQEMVPFW</sequence>
<organism evidence="3 4">
    <name type="scientific">Puccinia coronata f. sp. avenae</name>
    <dbReference type="NCBI Taxonomy" id="200324"/>
    <lineage>
        <taxon>Eukaryota</taxon>
        <taxon>Fungi</taxon>
        <taxon>Dikarya</taxon>
        <taxon>Basidiomycota</taxon>
        <taxon>Pucciniomycotina</taxon>
        <taxon>Pucciniomycetes</taxon>
        <taxon>Pucciniales</taxon>
        <taxon>Pucciniaceae</taxon>
        <taxon>Puccinia</taxon>
    </lineage>
</organism>
<feature type="region of interest" description="Disordered" evidence="2">
    <location>
        <begin position="15"/>
        <end position="47"/>
    </location>
</feature>
<comment type="caution">
    <text evidence="3">The sequence shown here is derived from an EMBL/GenBank/DDBJ whole genome shotgun (WGS) entry which is preliminary data.</text>
</comment>
<protein>
    <submittedName>
        <fullName evidence="3">Uncharacterized protein</fullName>
    </submittedName>
</protein>
<name>A0A2N5TM95_9BASI</name>
<evidence type="ECO:0000256" key="2">
    <source>
        <dbReference type="SAM" id="MobiDB-lite"/>
    </source>
</evidence>
<evidence type="ECO:0000313" key="3">
    <source>
        <dbReference type="EMBL" id="PLW26615.1"/>
    </source>
</evidence>
<reference evidence="3 4" key="1">
    <citation type="submission" date="2017-11" db="EMBL/GenBank/DDBJ databases">
        <title>De novo assembly and phasing of dikaryotic genomes from two isolates of Puccinia coronata f. sp. avenae, the causal agent of oat crown rust.</title>
        <authorList>
            <person name="Miller M.E."/>
            <person name="Zhang Y."/>
            <person name="Omidvar V."/>
            <person name="Sperschneider J."/>
            <person name="Schwessinger B."/>
            <person name="Raley C."/>
            <person name="Palmer J.M."/>
            <person name="Garnica D."/>
            <person name="Upadhyaya N."/>
            <person name="Rathjen J."/>
            <person name="Taylor J.M."/>
            <person name="Park R.F."/>
            <person name="Dodds P.N."/>
            <person name="Hirsch C.D."/>
            <person name="Kianian S.F."/>
            <person name="Figueroa M."/>
        </authorList>
    </citation>
    <scope>NUCLEOTIDE SEQUENCE [LARGE SCALE GENOMIC DNA]</scope>
    <source>
        <strain evidence="3">12SD80</strain>
    </source>
</reference>
<evidence type="ECO:0000256" key="1">
    <source>
        <dbReference type="SAM" id="Coils"/>
    </source>
</evidence>
<feature type="compositionally biased region" description="Basic and acidic residues" evidence="2">
    <location>
        <begin position="15"/>
        <end position="25"/>
    </location>
</feature>
<accession>A0A2N5TM95</accession>
<gene>
    <name evidence="3" type="ORF">PCASD_25540</name>
</gene>
<dbReference type="EMBL" id="PGCI01000452">
    <property type="protein sequence ID" value="PLW26615.1"/>
    <property type="molecule type" value="Genomic_DNA"/>
</dbReference>
<feature type="coiled-coil region" evidence="1">
    <location>
        <begin position="119"/>
        <end position="160"/>
    </location>
</feature>
<proteinExistence type="predicted"/>